<keyword evidence="2" id="KW-0732">Signal</keyword>
<feature type="signal peptide" evidence="2">
    <location>
        <begin position="1"/>
        <end position="29"/>
    </location>
</feature>
<evidence type="ECO:0000256" key="1">
    <source>
        <dbReference type="SAM" id="Coils"/>
    </source>
</evidence>
<dbReference type="EMBL" id="JAMFLX010000007">
    <property type="protein sequence ID" value="MCL6269723.1"/>
    <property type="molecule type" value="Genomic_DNA"/>
</dbReference>
<dbReference type="RefSeq" id="WP_249698800.1">
    <property type="nucleotide sequence ID" value="NZ_JAMFLX010000007.1"/>
</dbReference>
<protein>
    <recommendedName>
        <fullName evidence="5">DUF4124 domain-containing protein</fullName>
    </recommendedName>
</protein>
<comment type="caution">
    <text evidence="3">The sequence shown here is derived from an EMBL/GenBank/DDBJ whole genome shotgun (WGS) entry which is preliminary data.</text>
</comment>
<feature type="chain" id="PRO_5046036045" description="DUF4124 domain-containing protein" evidence="2">
    <location>
        <begin position="30"/>
        <end position="330"/>
    </location>
</feature>
<evidence type="ECO:0000313" key="4">
    <source>
        <dbReference type="Proteomes" id="UP001203338"/>
    </source>
</evidence>
<sequence>MEFNKKIKAIKKSVFLVLAAFGYLSISDAAEYTGQYFYRYVDKNGETVIATQVPKEAAKRGYEVLTDTGRVLETVAPQLSDEAIQIQKFQKQLTLQKKLREKKQSESDEELLRLYSSADDVEFALRRLLQEIDTRILVLTSNTERLKLQQERKQAEAARLERGGKKVPQNLLTELKNIAAELFRIQIQAQEYNKEKDKMRAEYALKAERVRFLVEGEEVSRNKNLLFTDKQVIGNWRPVGKHPGVIRWSANPEGRFILQVSKSERLVGNWSFSRDKDIVVVYFRQETIKNGKESRKPLAKEERYPVLDFQDGVLSLFWGEKSEKFQKDSQ</sequence>
<gene>
    <name evidence="3" type="ORF">M3P05_07195</name>
</gene>
<evidence type="ECO:0000256" key="2">
    <source>
        <dbReference type="SAM" id="SignalP"/>
    </source>
</evidence>
<keyword evidence="1" id="KW-0175">Coiled coil</keyword>
<reference evidence="3 4" key="1">
    <citation type="submission" date="2022-05" db="EMBL/GenBank/DDBJ databases">
        <authorList>
            <person name="Park J.-S."/>
        </authorList>
    </citation>
    <scope>NUCLEOTIDE SEQUENCE [LARGE SCALE GENOMIC DNA]</scope>
    <source>
        <strain evidence="3 4">2012CJ34-2</strain>
    </source>
</reference>
<feature type="coiled-coil region" evidence="1">
    <location>
        <begin position="175"/>
        <end position="209"/>
    </location>
</feature>
<evidence type="ECO:0000313" key="3">
    <source>
        <dbReference type="EMBL" id="MCL6269723.1"/>
    </source>
</evidence>
<evidence type="ECO:0008006" key="5">
    <source>
        <dbReference type="Google" id="ProtNLM"/>
    </source>
</evidence>
<organism evidence="3 4">
    <name type="scientific">Parendozoicomonas callyspongiae</name>
    <dbReference type="NCBI Taxonomy" id="2942213"/>
    <lineage>
        <taxon>Bacteria</taxon>
        <taxon>Pseudomonadati</taxon>
        <taxon>Pseudomonadota</taxon>
        <taxon>Gammaproteobacteria</taxon>
        <taxon>Oceanospirillales</taxon>
        <taxon>Endozoicomonadaceae</taxon>
        <taxon>Parendozoicomonas</taxon>
    </lineage>
</organism>
<proteinExistence type="predicted"/>
<dbReference type="Proteomes" id="UP001203338">
    <property type="component" value="Unassembled WGS sequence"/>
</dbReference>
<accession>A0ABT0PEI7</accession>
<keyword evidence="4" id="KW-1185">Reference proteome</keyword>
<name>A0ABT0PEI7_9GAMM</name>